<protein>
    <recommendedName>
        <fullName evidence="7">OmpA-like domain-containing protein</fullName>
    </recommendedName>
</protein>
<feature type="chain" id="PRO_5038765105" description="OmpA-like domain-containing protein" evidence="6">
    <location>
        <begin position="25"/>
        <end position="509"/>
    </location>
</feature>
<evidence type="ECO:0000256" key="6">
    <source>
        <dbReference type="SAM" id="SignalP"/>
    </source>
</evidence>
<dbReference type="PANTHER" id="PTHR30329:SF21">
    <property type="entry name" value="LIPOPROTEIN YIAD-RELATED"/>
    <property type="match status" value="1"/>
</dbReference>
<dbReference type="Gene3D" id="3.30.1330.60">
    <property type="entry name" value="OmpA-like domain"/>
    <property type="match status" value="1"/>
</dbReference>
<dbReference type="InterPro" id="IPR036737">
    <property type="entry name" value="OmpA-like_sf"/>
</dbReference>
<dbReference type="PRINTS" id="PR01021">
    <property type="entry name" value="OMPADOMAIN"/>
</dbReference>
<dbReference type="AlphaFoldDB" id="A0A4Q2EH91"/>
<dbReference type="Pfam" id="PF00691">
    <property type="entry name" value="OmpA"/>
    <property type="match status" value="1"/>
</dbReference>
<feature type="signal peptide" evidence="6">
    <location>
        <begin position="1"/>
        <end position="24"/>
    </location>
</feature>
<evidence type="ECO:0000256" key="5">
    <source>
        <dbReference type="SAM" id="MobiDB-lite"/>
    </source>
</evidence>
<sequence length="509" mass="52644">MIQRPPILLAILMAVVLSACSTPAPSPDSAPSGAPTPASASEAASALVRAGAAEPVPVAAAPITTGELAGGTFHVFSVRTTDSSTRLEYAVTHPTLTGRPAQLYSDQGRENLPVLSAGGQEYRTVEHTILTGIWGRPVAAPITSVVSNPHPTFAVYAPVPADVSEVEVSTPLIASPLTVRVDRGAAPVPAGSAEVPILGRAVSGDKSDRQHDQSLIVTIHGVRRADNATVVYYSAAFPQGVPPVRFASWGGEGGSLSKNSSYLGFLTATVEAIDWSSMQGIQLLGGGGPHLKESCDRFAFTDGKNPNALVCWGVLPPVKASTTKVDVIVANQLIQDVPVTDGLMTPQSDQQIPELGTGWPTIPAESLAAATPDNVDRNTVDLRYVVKKGAITTSGEQLDLDSTVLFDYNQATLTAAAHDVLLTAAQQLTATGRRGTVSVTGHTDADGPDAANLTLSKRRAQAVADALGPLLGPGYSFTVEGKGETEPVASNDTDAGKAANRRVTILPPS</sequence>
<dbReference type="EMBL" id="PPCV01000005">
    <property type="protein sequence ID" value="RXW32016.1"/>
    <property type="molecule type" value="Genomic_DNA"/>
</dbReference>
<dbReference type="PROSITE" id="PS51257">
    <property type="entry name" value="PROKAR_LIPOPROTEIN"/>
    <property type="match status" value="1"/>
</dbReference>
<dbReference type="OrthoDB" id="3820813at2"/>
<evidence type="ECO:0000256" key="4">
    <source>
        <dbReference type="PROSITE-ProRule" id="PRU00473"/>
    </source>
</evidence>
<comment type="subcellular location">
    <subcellularLocation>
        <location evidence="1">Cell outer membrane</location>
    </subcellularLocation>
</comment>
<dbReference type="PANTHER" id="PTHR30329">
    <property type="entry name" value="STATOR ELEMENT OF FLAGELLAR MOTOR COMPLEX"/>
    <property type="match status" value="1"/>
</dbReference>
<proteinExistence type="predicted"/>
<evidence type="ECO:0000259" key="7">
    <source>
        <dbReference type="PROSITE" id="PS51123"/>
    </source>
</evidence>
<dbReference type="RefSeq" id="WP_129458756.1">
    <property type="nucleotide sequence ID" value="NZ_PPCV01000005.1"/>
</dbReference>
<dbReference type="InterPro" id="IPR006664">
    <property type="entry name" value="OMP_bac"/>
</dbReference>
<evidence type="ECO:0000313" key="9">
    <source>
        <dbReference type="Proteomes" id="UP000290624"/>
    </source>
</evidence>
<reference evidence="8 9" key="1">
    <citation type="submission" date="2018-01" db="EMBL/GenBank/DDBJ databases">
        <title>Lactibacter flavus gen. nov., sp. nov., a novel bacterium of the family Propionibacteriaceae isolated from raw milk and dairy products.</title>
        <authorList>
            <person name="Wenning M."/>
            <person name="Breitenwieser F."/>
            <person name="Huptas C."/>
            <person name="von Neubeck M."/>
            <person name="Busse H.-J."/>
            <person name="Scherer S."/>
        </authorList>
    </citation>
    <scope>NUCLEOTIDE SEQUENCE [LARGE SCALE GENOMIC DNA]</scope>
    <source>
        <strain evidence="8 9">VG341</strain>
    </source>
</reference>
<feature type="region of interest" description="Disordered" evidence="5">
    <location>
        <begin position="482"/>
        <end position="509"/>
    </location>
</feature>
<keyword evidence="9" id="KW-1185">Reference proteome</keyword>
<dbReference type="Proteomes" id="UP000290624">
    <property type="component" value="Unassembled WGS sequence"/>
</dbReference>
<dbReference type="GO" id="GO:0009279">
    <property type="term" value="C:cell outer membrane"/>
    <property type="evidence" value="ECO:0007669"/>
    <property type="project" value="UniProtKB-SubCell"/>
</dbReference>
<evidence type="ECO:0000256" key="3">
    <source>
        <dbReference type="ARBA" id="ARBA00023237"/>
    </source>
</evidence>
<dbReference type="PROSITE" id="PS51123">
    <property type="entry name" value="OMPA_2"/>
    <property type="match status" value="1"/>
</dbReference>
<evidence type="ECO:0000313" key="8">
    <source>
        <dbReference type="EMBL" id="RXW32016.1"/>
    </source>
</evidence>
<keyword evidence="2 4" id="KW-0472">Membrane</keyword>
<dbReference type="InterPro" id="IPR050330">
    <property type="entry name" value="Bact_OuterMem_StrucFunc"/>
</dbReference>
<comment type="caution">
    <text evidence="8">The sequence shown here is derived from an EMBL/GenBank/DDBJ whole genome shotgun (WGS) entry which is preliminary data.</text>
</comment>
<keyword evidence="6" id="KW-0732">Signal</keyword>
<gene>
    <name evidence="8" type="ORF">C1706_08190</name>
</gene>
<organism evidence="8 9">
    <name type="scientific">Propioniciclava flava</name>
    <dbReference type="NCBI Taxonomy" id="2072026"/>
    <lineage>
        <taxon>Bacteria</taxon>
        <taxon>Bacillati</taxon>
        <taxon>Actinomycetota</taxon>
        <taxon>Actinomycetes</taxon>
        <taxon>Propionibacteriales</taxon>
        <taxon>Propionibacteriaceae</taxon>
        <taxon>Propioniciclava</taxon>
    </lineage>
</organism>
<keyword evidence="3" id="KW-0998">Cell outer membrane</keyword>
<dbReference type="InterPro" id="IPR006665">
    <property type="entry name" value="OmpA-like"/>
</dbReference>
<evidence type="ECO:0000256" key="1">
    <source>
        <dbReference type="ARBA" id="ARBA00004442"/>
    </source>
</evidence>
<evidence type="ECO:0000256" key="2">
    <source>
        <dbReference type="ARBA" id="ARBA00023136"/>
    </source>
</evidence>
<accession>A0A4Q2EH91</accession>
<name>A0A4Q2EH91_9ACTN</name>
<dbReference type="SUPFAM" id="SSF103088">
    <property type="entry name" value="OmpA-like"/>
    <property type="match status" value="1"/>
</dbReference>
<dbReference type="CDD" id="cd07185">
    <property type="entry name" value="OmpA_C-like"/>
    <property type="match status" value="1"/>
</dbReference>
<feature type="domain" description="OmpA-like" evidence="7">
    <location>
        <begin position="393"/>
        <end position="509"/>
    </location>
</feature>